<keyword evidence="5" id="KW-0460">Magnesium</keyword>
<keyword evidence="2" id="KW-0489">Methyltransferase</keyword>
<dbReference type="InterPro" id="IPR005299">
    <property type="entry name" value="MeTrfase_7"/>
</dbReference>
<dbReference type="GO" id="GO:0046872">
    <property type="term" value="F:metal ion binding"/>
    <property type="evidence" value="ECO:0007669"/>
    <property type="project" value="UniProtKB-KW"/>
</dbReference>
<evidence type="ECO:0000256" key="4">
    <source>
        <dbReference type="ARBA" id="ARBA00022723"/>
    </source>
</evidence>
<reference evidence="7" key="1">
    <citation type="submission" date="2023-02" db="EMBL/GenBank/DDBJ databases">
        <title>Genome of toxic invasive species Heracleum sosnowskyi carries increased number of genes despite the absence of recent whole-genome duplications.</title>
        <authorList>
            <person name="Schelkunov M."/>
            <person name="Shtratnikova V."/>
            <person name="Makarenko M."/>
            <person name="Klepikova A."/>
            <person name="Omelchenko D."/>
            <person name="Novikova G."/>
            <person name="Obukhova E."/>
            <person name="Bogdanov V."/>
            <person name="Penin A."/>
            <person name="Logacheva M."/>
        </authorList>
    </citation>
    <scope>NUCLEOTIDE SEQUENCE</scope>
    <source>
        <strain evidence="7">Hsosn_3</strain>
        <tissue evidence="7">Leaf</tissue>
    </source>
</reference>
<sequence>MELISVLHMKGGIGDSSYASNSLVGNKVISMTRPIIEEAVSNLCRNATIPEKLCIADLGCASGPNAFLAVLGIMKAVDKIRKQGGFQSPEFQVYLNDLPGNDFNTLFRDLPQFQESMKEQLGLDFGPCFFTGVPGSFYCRLFLSKTLHFVHSSYCLQWLSQVPQLEEVNKGNIYIATTSPPSVISAYHQQFQKDFTAFLQCRSEEMVKGGRMVLTILGRKSDDPTSKECCHIWELLSMALTDMVSQGLIEEKRLDEFNIPHYNPSPGEVKQVVENEGSFSIDRLDASQVNWDVYENDGAYNITKCIRSVAESLLANQFGHAVMDKLFQRYLEIIADTISKETTQFFSVIVTVTKSALRLQEVAHFGILNHQQSANVESSSSGVKNLLSEFNDADEDLNEKDHIDDYILDPDNQVYENVLSDGEGDEEAAHRGEYLSDDEADKEPQLPGTTNINFSI</sequence>
<evidence type="ECO:0000256" key="1">
    <source>
        <dbReference type="ARBA" id="ARBA00007967"/>
    </source>
</evidence>
<evidence type="ECO:0000256" key="2">
    <source>
        <dbReference type="ARBA" id="ARBA00022603"/>
    </source>
</evidence>
<comment type="similarity">
    <text evidence="1">Belongs to the methyltransferase superfamily. Type-7 methyltransferase family.</text>
</comment>
<name>A0AAD8H9C2_9APIA</name>
<feature type="compositionally biased region" description="Polar residues" evidence="6">
    <location>
        <begin position="447"/>
        <end position="456"/>
    </location>
</feature>
<proteinExistence type="inferred from homology"/>
<dbReference type="GO" id="GO:0032259">
    <property type="term" value="P:methylation"/>
    <property type="evidence" value="ECO:0007669"/>
    <property type="project" value="UniProtKB-KW"/>
</dbReference>
<dbReference type="Proteomes" id="UP001237642">
    <property type="component" value="Unassembled WGS sequence"/>
</dbReference>
<evidence type="ECO:0000313" key="8">
    <source>
        <dbReference type="Proteomes" id="UP001237642"/>
    </source>
</evidence>
<keyword evidence="4" id="KW-0479">Metal-binding</keyword>
<evidence type="ECO:0000313" key="7">
    <source>
        <dbReference type="EMBL" id="KAK1363547.1"/>
    </source>
</evidence>
<dbReference type="InterPro" id="IPR042086">
    <property type="entry name" value="MeTrfase_capping"/>
</dbReference>
<dbReference type="PANTHER" id="PTHR31009">
    <property type="entry name" value="S-ADENOSYL-L-METHIONINE:CARBOXYL METHYLTRANSFERASE FAMILY PROTEIN"/>
    <property type="match status" value="1"/>
</dbReference>
<dbReference type="EMBL" id="JAUIZM010000009">
    <property type="protein sequence ID" value="KAK1363547.1"/>
    <property type="molecule type" value="Genomic_DNA"/>
</dbReference>
<dbReference type="Pfam" id="PF03492">
    <property type="entry name" value="Methyltransf_7"/>
    <property type="match status" value="1"/>
</dbReference>
<feature type="region of interest" description="Disordered" evidence="6">
    <location>
        <begin position="421"/>
        <end position="456"/>
    </location>
</feature>
<evidence type="ECO:0000256" key="6">
    <source>
        <dbReference type="SAM" id="MobiDB-lite"/>
    </source>
</evidence>
<dbReference type="InterPro" id="IPR029063">
    <property type="entry name" value="SAM-dependent_MTases_sf"/>
</dbReference>
<protein>
    <submittedName>
        <fullName evidence="7">Salicylate carboxymethyltransferase-like</fullName>
    </submittedName>
</protein>
<evidence type="ECO:0000256" key="5">
    <source>
        <dbReference type="ARBA" id="ARBA00022842"/>
    </source>
</evidence>
<evidence type="ECO:0000256" key="3">
    <source>
        <dbReference type="ARBA" id="ARBA00022679"/>
    </source>
</evidence>
<reference evidence="7" key="2">
    <citation type="submission" date="2023-05" db="EMBL/GenBank/DDBJ databases">
        <authorList>
            <person name="Schelkunov M.I."/>
        </authorList>
    </citation>
    <scope>NUCLEOTIDE SEQUENCE</scope>
    <source>
        <strain evidence="7">Hsosn_3</strain>
        <tissue evidence="7">Leaf</tissue>
    </source>
</reference>
<comment type="caution">
    <text evidence="7">The sequence shown here is derived from an EMBL/GenBank/DDBJ whole genome shotgun (WGS) entry which is preliminary data.</text>
</comment>
<organism evidence="7 8">
    <name type="scientific">Heracleum sosnowskyi</name>
    <dbReference type="NCBI Taxonomy" id="360622"/>
    <lineage>
        <taxon>Eukaryota</taxon>
        <taxon>Viridiplantae</taxon>
        <taxon>Streptophyta</taxon>
        <taxon>Embryophyta</taxon>
        <taxon>Tracheophyta</taxon>
        <taxon>Spermatophyta</taxon>
        <taxon>Magnoliopsida</taxon>
        <taxon>eudicotyledons</taxon>
        <taxon>Gunneridae</taxon>
        <taxon>Pentapetalae</taxon>
        <taxon>asterids</taxon>
        <taxon>campanulids</taxon>
        <taxon>Apiales</taxon>
        <taxon>Apiaceae</taxon>
        <taxon>Apioideae</taxon>
        <taxon>apioid superclade</taxon>
        <taxon>Tordylieae</taxon>
        <taxon>Tordyliinae</taxon>
        <taxon>Heracleum</taxon>
    </lineage>
</organism>
<dbReference type="SUPFAM" id="SSF53335">
    <property type="entry name" value="S-adenosyl-L-methionine-dependent methyltransferases"/>
    <property type="match status" value="1"/>
</dbReference>
<dbReference type="GO" id="GO:0008168">
    <property type="term" value="F:methyltransferase activity"/>
    <property type="evidence" value="ECO:0007669"/>
    <property type="project" value="UniProtKB-KW"/>
</dbReference>
<dbReference type="AlphaFoldDB" id="A0AAD8H9C2"/>
<keyword evidence="8" id="KW-1185">Reference proteome</keyword>
<accession>A0AAD8H9C2</accession>
<gene>
    <name evidence="7" type="ORF">POM88_039108</name>
</gene>
<dbReference type="Gene3D" id="1.10.1200.270">
    <property type="entry name" value="Methyltransferase, alpha-helical capping domain"/>
    <property type="match status" value="1"/>
</dbReference>
<keyword evidence="3" id="KW-0808">Transferase</keyword>
<dbReference type="Gene3D" id="3.40.50.150">
    <property type="entry name" value="Vaccinia Virus protein VP39"/>
    <property type="match status" value="1"/>
</dbReference>